<keyword evidence="2" id="KW-1185">Reference proteome</keyword>
<organism evidence="1 2">
    <name type="scientific">Arthrobacter nitrophenolicus</name>
    <dbReference type="NCBI Taxonomy" id="683150"/>
    <lineage>
        <taxon>Bacteria</taxon>
        <taxon>Bacillati</taxon>
        <taxon>Actinomycetota</taxon>
        <taxon>Actinomycetes</taxon>
        <taxon>Micrococcales</taxon>
        <taxon>Micrococcaceae</taxon>
        <taxon>Arthrobacter</taxon>
    </lineage>
</organism>
<dbReference type="EMBL" id="JBEPNJ010000017">
    <property type="protein sequence ID" value="MET3773775.1"/>
    <property type="molecule type" value="Genomic_DNA"/>
</dbReference>
<gene>
    <name evidence="1" type="ORF">ABIC98_003441</name>
</gene>
<proteinExistence type="predicted"/>
<accession>A0ACC6TJG8</accession>
<comment type="caution">
    <text evidence="1">The sequence shown here is derived from an EMBL/GenBank/DDBJ whole genome shotgun (WGS) entry which is preliminary data.</text>
</comment>
<name>A0ACC6TJG8_9MICC</name>
<sequence>MTVLQKAQPGETSQGITRIRALRAGPVSIRFNVHVLVVSVLLVLATVAAMALHVAFGGTPMAYPDVLRALLGDDSNTRIHLAVTEFRAPRMVAAVVVGACLAAAGAITQTVARNPLASPDLLGVTAGASLGAVTVLVIAGGGHAGLSGLAATVGMPAAAFTAGIASGLAVYLLSYRRGLDSYRLVLAGLGISGLAASLTTWILTLGDVTSAAQALTWMMGSLNGKDWETVRPMAISAAVLLLAAMSSGRWLLLTSLGEDTAVGLGVRIGVVRLVVLALAVLLASVATVTAGPVAFVALASPRIARALTSTVIPSVGVSALVGAIFVLLADTLSANALAAPLPVGVATAVVGAPFLIHLILKYQRRLS</sequence>
<protein>
    <submittedName>
        <fullName evidence="1">Iron complex transport system permease protein</fullName>
    </submittedName>
</protein>
<evidence type="ECO:0000313" key="2">
    <source>
        <dbReference type="Proteomes" id="UP001549207"/>
    </source>
</evidence>
<evidence type="ECO:0000313" key="1">
    <source>
        <dbReference type="EMBL" id="MET3773775.1"/>
    </source>
</evidence>
<dbReference type="Proteomes" id="UP001549207">
    <property type="component" value="Unassembled WGS sequence"/>
</dbReference>
<reference evidence="1" key="1">
    <citation type="submission" date="2024-06" db="EMBL/GenBank/DDBJ databases">
        <title>Genomic Encyclopedia of Type Strains, Phase IV (KMG-IV): sequencing the most valuable type-strain genomes for metagenomic binning, comparative biology and taxonomic classification.</title>
        <authorList>
            <person name="Goeker M."/>
        </authorList>
    </citation>
    <scope>NUCLEOTIDE SEQUENCE</scope>
    <source>
        <strain evidence="1">SJCon</strain>
    </source>
</reference>